<reference evidence="2 3" key="1">
    <citation type="submission" date="2018-03" db="EMBL/GenBank/DDBJ databases">
        <title>Genome sequencing of Weissella confusa isolates.</title>
        <authorList>
            <person name="Kajala I."/>
            <person name="Baruah R."/>
            <person name="Bergsveinson J."/>
            <person name="Juvonen R."/>
            <person name="Ziola B."/>
        </authorList>
    </citation>
    <scope>NUCLEOTIDE SEQUENCE [LARGE SCALE GENOMIC DNA]</scope>
    <source>
        <strain evidence="2 3">VTT E-062653</strain>
    </source>
</reference>
<name>A0A4Z0S217_WEICO</name>
<dbReference type="OrthoDB" id="9790355at2"/>
<proteinExistence type="predicted"/>
<dbReference type="PANTHER" id="PTHR33498:SF1">
    <property type="entry name" value="TRANSPOSASE FOR INSERTION SEQUENCE ELEMENT IS1557"/>
    <property type="match status" value="1"/>
</dbReference>
<dbReference type="PANTHER" id="PTHR33498">
    <property type="entry name" value="TRANSPOSASE FOR INSERTION SEQUENCE ELEMENT IS1557"/>
    <property type="match status" value="1"/>
</dbReference>
<dbReference type="Pfam" id="PF01610">
    <property type="entry name" value="DDE_Tnp_ISL3"/>
    <property type="match status" value="1"/>
</dbReference>
<accession>A0A4Z0S217</accession>
<comment type="caution">
    <text evidence="2">The sequence shown here is derived from an EMBL/GenBank/DDBJ whole genome shotgun (WGS) entry which is preliminary data.</text>
</comment>
<dbReference type="EMBL" id="PVSN01000008">
    <property type="protein sequence ID" value="TGE75672.1"/>
    <property type="molecule type" value="Genomic_DNA"/>
</dbReference>
<sequence>MILIDSVDHRILDVMKDRGAGQLRAYFNKYSPAARAAVKTITVDLFTPYRAMIKDLFPNANIVADRFHVVTQAYRELNKVRISVMQQFGSDRKEYRQLKRFWKLLMKRETALDYTTRKNRINFNHPI</sequence>
<dbReference type="Proteomes" id="UP000297646">
    <property type="component" value="Unassembled WGS sequence"/>
</dbReference>
<protein>
    <recommendedName>
        <fullName evidence="1">Transposase IS204/IS1001/IS1096/IS1165 DDE domain-containing protein</fullName>
    </recommendedName>
</protein>
<feature type="domain" description="Transposase IS204/IS1001/IS1096/IS1165 DDE" evidence="1">
    <location>
        <begin position="5"/>
        <end position="118"/>
    </location>
</feature>
<evidence type="ECO:0000259" key="1">
    <source>
        <dbReference type="Pfam" id="PF01610"/>
    </source>
</evidence>
<dbReference type="AlphaFoldDB" id="A0A4Z0S217"/>
<evidence type="ECO:0000313" key="2">
    <source>
        <dbReference type="EMBL" id="TGE75672.1"/>
    </source>
</evidence>
<dbReference type="InterPro" id="IPR002560">
    <property type="entry name" value="Transposase_DDE"/>
</dbReference>
<organism evidence="2 3">
    <name type="scientific">Weissella confusa</name>
    <name type="common">Lactobacillus confusus</name>
    <dbReference type="NCBI Taxonomy" id="1583"/>
    <lineage>
        <taxon>Bacteria</taxon>
        <taxon>Bacillati</taxon>
        <taxon>Bacillota</taxon>
        <taxon>Bacilli</taxon>
        <taxon>Lactobacillales</taxon>
        <taxon>Lactobacillaceae</taxon>
        <taxon>Weissella</taxon>
    </lineage>
</organism>
<dbReference type="InterPro" id="IPR047951">
    <property type="entry name" value="Transpos_ISL3"/>
</dbReference>
<evidence type="ECO:0000313" key="3">
    <source>
        <dbReference type="Proteomes" id="UP000297646"/>
    </source>
</evidence>
<gene>
    <name evidence="2" type="ORF">C6P11_01210</name>
</gene>